<evidence type="ECO:0000256" key="2">
    <source>
        <dbReference type="ARBA" id="ARBA00004479"/>
    </source>
</evidence>
<comment type="catalytic activity">
    <reaction evidence="20">
        <text>L-threonyl-[protein] + ATP = O-phospho-L-threonyl-[protein] + ADP + H(+)</text>
        <dbReference type="Rhea" id="RHEA:46608"/>
        <dbReference type="Rhea" id="RHEA-COMP:11060"/>
        <dbReference type="Rhea" id="RHEA-COMP:11605"/>
        <dbReference type="ChEBI" id="CHEBI:15378"/>
        <dbReference type="ChEBI" id="CHEBI:30013"/>
        <dbReference type="ChEBI" id="CHEBI:30616"/>
        <dbReference type="ChEBI" id="CHEBI:61977"/>
        <dbReference type="ChEBI" id="CHEBI:456216"/>
        <dbReference type="EC" id="2.7.11.1"/>
    </reaction>
</comment>
<keyword evidence="14" id="KW-0418">Kinase</keyword>
<dbReference type="Pfam" id="PF08263">
    <property type="entry name" value="LRRNT_2"/>
    <property type="match status" value="1"/>
</dbReference>
<evidence type="ECO:0000256" key="10">
    <source>
        <dbReference type="ARBA" id="ARBA00022692"/>
    </source>
</evidence>
<evidence type="ECO:0000256" key="18">
    <source>
        <dbReference type="ARBA" id="ARBA00023170"/>
    </source>
</evidence>
<dbReference type="Gene3D" id="1.10.510.10">
    <property type="entry name" value="Transferase(Phosphotransferase) domain 1"/>
    <property type="match status" value="1"/>
</dbReference>
<feature type="chain" id="PRO_5002348132" description="non-specific serine/threonine protein kinase" evidence="24">
    <location>
        <begin position="20"/>
        <end position="999"/>
    </location>
</feature>
<evidence type="ECO:0000313" key="26">
    <source>
        <dbReference type="EnsemblPlants" id="LPERR04G03230.1"/>
    </source>
</evidence>
<proteinExistence type="inferred from homology"/>
<comment type="catalytic activity">
    <reaction evidence="21">
        <text>L-seryl-[protein] + ATP = O-phospho-L-seryl-[protein] + ADP + H(+)</text>
        <dbReference type="Rhea" id="RHEA:17989"/>
        <dbReference type="Rhea" id="RHEA-COMP:9863"/>
        <dbReference type="Rhea" id="RHEA-COMP:11604"/>
        <dbReference type="ChEBI" id="CHEBI:15378"/>
        <dbReference type="ChEBI" id="CHEBI:29999"/>
        <dbReference type="ChEBI" id="CHEBI:30616"/>
        <dbReference type="ChEBI" id="CHEBI:83421"/>
        <dbReference type="ChEBI" id="CHEBI:456216"/>
        <dbReference type="EC" id="2.7.11.1"/>
    </reaction>
</comment>
<dbReference type="InterPro" id="IPR000719">
    <property type="entry name" value="Prot_kinase_dom"/>
</dbReference>
<evidence type="ECO:0000256" key="7">
    <source>
        <dbReference type="ARBA" id="ARBA00022553"/>
    </source>
</evidence>
<dbReference type="InterPro" id="IPR001245">
    <property type="entry name" value="Ser-Thr/Tyr_kinase_cat_dom"/>
</dbReference>
<evidence type="ECO:0000256" key="4">
    <source>
        <dbReference type="ARBA" id="ARBA00012513"/>
    </source>
</evidence>
<dbReference type="Pfam" id="PF07714">
    <property type="entry name" value="PK_Tyr_Ser-Thr"/>
    <property type="match status" value="1"/>
</dbReference>
<evidence type="ECO:0000256" key="15">
    <source>
        <dbReference type="ARBA" id="ARBA00022840"/>
    </source>
</evidence>
<protein>
    <recommendedName>
        <fullName evidence="4">non-specific serine/threonine protein kinase</fullName>
        <ecNumber evidence="4">2.7.11.1</ecNumber>
    </recommendedName>
</protein>
<dbReference type="SMART" id="SM00220">
    <property type="entry name" value="S_TKc"/>
    <property type="match status" value="1"/>
</dbReference>
<keyword evidence="27" id="KW-1185">Reference proteome</keyword>
<dbReference type="PROSITE" id="PS00108">
    <property type="entry name" value="PROTEIN_KINASE_ST"/>
    <property type="match status" value="1"/>
</dbReference>
<comment type="subcellular location">
    <subcellularLocation>
        <location evidence="1">Cell membrane</location>
        <topology evidence="1">Single-pass membrane protein</topology>
    </subcellularLocation>
    <subcellularLocation>
        <location evidence="2">Membrane</location>
        <topology evidence="2">Single-pass type I membrane protein</topology>
    </subcellularLocation>
</comment>
<evidence type="ECO:0000256" key="1">
    <source>
        <dbReference type="ARBA" id="ARBA00004162"/>
    </source>
</evidence>
<dbReference type="FunFam" id="3.80.10.10:FF:000317">
    <property type="entry name" value="Inactive leucine-rich repeat receptor-like protein kinase"/>
    <property type="match status" value="1"/>
</dbReference>
<evidence type="ECO:0000256" key="14">
    <source>
        <dbReference type="ARBA" id="ARBA00022777"/>
    </source>
</evidence>
<dbReference type="InterPro" id="IPR017441">
    <property type="entry name" value="Protein_kinase_ATP_BS"/>
</dbReference>
<feature type="transmembrane region" description="Helical" evidence="23">
    <location>
        <begin position="654"/>
        <end position="674"/>
    </location>
</feature>
<evidence type="ECO:0000256" key="13">
    <source>
        <dbReference type="ARBA" id="ARBA00022741"/>
    </source>
</evidence>
<evidence type="ECO:0000256" key="9">
    <source>
        <dbReference type="ARBA" id="ARBA00022679"/>
    </source>
</evidence>
<evidence type="ECO:0000256" key="5">
    <source>
        <dbReference type="ARBA" id="ARBA00022475"/>
    </source>
</evidence>
<sequence length="999" mass="109875">MATPVRMLLLLSLWFSASGTSVALVSNPGGVTGNGSDSDVAALLAFKSQLADPFGILSNWTTATSFCDWSGVSCSRRRPRVTSLVLYDVPLKGNISPHLGNLSFLSVLDLPNIGLTGTIPADLGRLRRLQFLVLARNSLSGVIPPTVFDLTQLKLFALGKNSLSVQIPRELQNLQNLRYIDLRVNYLTGPVPDYLFNNTAWIKHLYLANNSLSGAIPVAIGSLPLLKHLDMGYNNFSGPVPESIFNMSKFEIVSLESNWYLNGSIPGKIPQELAQLKKISGLYLDHNQFTGSIPTFVANFSQLTLFLIHANRFTGSVPTAIGSSGTIECFNIGANYLQGSLDFLATLSNCRKIWEVGFDFNYFTGTLPDYVGNFSSSLINFSEVGNKLSGLLPVTLSNLSNLVWLDLSENKLSGTIPGSIMLMDKLTILNLSGNSMFGSIPRQIGQLRNLHTLSLNDNNFSEALPKDLGNLTNLAYLVLSNNQISSAIPASLFHMDNLIILDLSQNSLEGAIPEDIGQLNHIDKIDLSANSLFGRIPDSLGQVQMTAYLNVSHNSLNGSFPSSFDKLINLISLDVSYNDLSGTIPQYLANFAYLSSLNLSFNNLHGPIPEGGIFSNITLKSLTGNPAFCGGVSRLGFMPCQSNNNNNKRHILKFLLPTVIIVVVVITTCLYMMMRKKSKQEDRILSPNRAEVLNNRLISYHDIVRATDNFSESNLLGAGSFGKVFKGQLSNGTMVAIKVLNMQLEQAARSFDSECHALRMARHRNLIKIDTTCSNMDFKALIFPYMPNGSLEMQQYSHDGEQLGCLQRLDIMLDVSMAMEYLHHHHSEVVLHCDLKPSNVLFDQDMVAYVADFAIAKLLCGNDNSVISASMPGTIGYMAPEYGSVGKASRKSDVFSYGIILLELFTGKRPTDPMFVGELSLRKWISRAFPSNVMDVVDNRLLLQDSSCSLHNFLVAVFELGLLCSHELPDQRMTMSDVVVRLTKMKKDYMACMARMQSP</sequence>
<dbReference type="Gene3D" id="3.80.10.10">
    <property type="entry name" value="Ribonuclease Inhibitor"/>
    <property type="match status" value="4"/>
</dbReference>
<dbReference type="FunFam" id="1.10.510.10:FF:000358">
    <property type="entry name" value="Putative leucine-rich repeat receptor-like serine/threonine-protein kinase"/>
    <property type="match status" value="1"/>
</dbReference>
<dbReference type="Proteomes" id="UP000032180">
    <property type="component" value="Chromosome 4"/>
</dbReference>
<keyword evidence="11 24" id="KW-0732">Signal</keyword>
<evidence type="ECO:0000256" key="17">
    <source>
        <dbReference type="ARBA" id="ARBA00023136"/>
    </source>
</evidence>
<dbReference type="GO" id="GO:0004674">
    <property type="term" value="F:protein serine/threonine kinase activity"/>
    <property type="evidence" value="ECO:0007669"/>
    <property type="project" value="UniProtKB-KW"/>
</dbReference>
<dbReference type="Gene3D" id="3.30.200.20">
    <property type="entry name" value="Phosphorylase Kinase, domain 1"/>
    <property type="match status" value="1"/>
</dbReference>
<keyword evidence="13 22" id="KW-0547">Nucleotide-binding</keyword>
<evidence type="ECO:0000256" key="21">
    <source>
        <dbReference type="ARBA" id="ARBA00048679"/>
    </source>
</evidence>
<dbReference type="PANTHER" id="PTHR45974">
    <property type="entry name" value="RECEPTOR-LIKE PROTEIN 55"/>
    <property type="match status" value="1"/>
</dbReference>
<keyword evidence="7" id="KW-0597">Phosphoprotein</keyword>
<dbReference type="HOGENOM" id="CLU_000288_22_0_1"/>
<keyword evidence="17 23" id="KW-0472">Membrane</keyword>
<evidence type="ECO:0000313" key="27">
    <source>
        <dbReference type="Proteomes" id="UP000032180"/>
    </source>
</evidence>
<dbReference type="Pfam" id="PF00560">
    <property type="entry name" value="LRR_1"/>
    <property type="match status" value="3"/>
</dbReference>
<dbReference type="Pfam" id="PF13855">
    <property type="entry name" value="LRR_8"/>
    <property type="match status" value="4"/>
</dbReference>
<dbReference type="PROSITE" id="PS51450">
    <property type="entry name" value="LRR"/>
    <property type="match status" value="1"/>
</dbReference>
<evidence type="ECO:0000256" key="16">
    <source>
        <dbReference type="ARBA" id="ARBA00022989"/>
    </source>
</evidence>
<feature type="signal peptide" evidence="24">
    <location>
        <begin position="1"/>
        <end position="19"/>
    </location>
</feature>
<reference evidence="26" key="3">
    <citation type="submission" date="2015-04" db="UniProtKB">
        <authorList>
            <consortium name="EnsemblPlants"/>
        </authorList>
    </citation>
    <scope>IDENTIFICATION</scope>
</reference>
<keyword evidence="12" id="KW-0677">Repeat</keyword>
<evidence type="ECO:0000256" key="23">
    <source>
        <dbReference type="SAM" id="Phobius"/>
    </source>
</evidence>
<evidence type="ECO:0000256" key="12">
    <source>
        <dbReference type="ARBA" id="ARBA00022737"/>
    </source>
</evidence>
<keyword evidence="15 22" id="KW-0067">ATP-binding</keyword>
<keyword evidence="16 23" id="KW-1133">Transmembrane helix</keyword>
<dbReference type="PROSITE" id="PS00107">
    <property type="entry name" value="PROTEIN_KINASE_ATP"/>
    <property type="match status" value="1"/>
</dbReference>
<reference evidence="27" key="2">
    <citation type="submission" date="2013-12" db="EMBL/GenBank/DDBJ databases">
        <authorList>
            <person name="Yu Y."/>
            <person name="Lee S."/>
            <person name="de Baynast K."/>
            <person name="Wissotski M."/>
            <person name="Liu L."/>
            <person name="Talag J."/>
            <person name="Goicoechea J."/>
            <person name="Angelova A."/>
            <person name="Jetty R."/>
            <person name="Kudrna D."/>
            <person name="Golser W."/>
            <person name="Rivera L."/>
            <person name="Zhang J."/>
            <person name="Wing R."/>
        </authorList>
    </citation>
    <scope>NUCLEOTIDE SEQUENCE</scope>
</reference>
<organism evidence="26 27">
    <name type="scientific">Leersia perrieri</name>
    <dbReference type="NCBI Taxonomy" id="77586"/>
    <lineage>
        <taxon>Eukaryota</taxon>
        <taxon>Viridiplantae</taxon>
        <taxon>Streptophyta</taxon>
        <taxon>Embryophyta</taxon>
        <taxon>Tracheophyta</taxon>
        <taxon>Spermatophyta</taxon>
        <taxon>Magnoliopsida</taxon>
        <taxon>Liliopsida</taxon>
        <taxon>Poales</taxon>
        <taxon>Poaceae</taxon>
        <taxon>BOP clade</taxon>
        <taxon>Oryzoideae</taxon>
        <taxon>Oryzeae</taxon>
        <taxon>Oryzinae</taxon>
        <taxon>Leersia</taxon>
    </lineage>
</organism>
<dbReference type="PANTHER" id="PTHR45974:SF231">
    <property type="entry name" value="PROTEIN KINASE DOMAIN-CONTAINING PROTEIN"/>
    <property type="match status" value="1"/>
</dbReference>
<dbReference type="EnsemblPlants" id="LPERR04G03230.1">
    <property type="protein sequence ID" value="LPERR04G03230.1"/>
    <property type="gene ID" value="LPERR04G03230"/>
</dbReference>
<dbReference type="InterPro" id="IPR008271">
    <property type="entry name" value="Ser/Thr_kinase_AS"/>
</dbReference>
<evidence type="ECO:0000259" key="25">
    <source>
        <dbReference type="PROSITE" id="PS50011"/>
    </source>
</evidence>
<evidence type="ECO:0000256" key="24">
    <source>
        <dbReference type="SAM" id="SignalP"/>
    </source>
</evidence>
<evidence type="ECO:0000256" key="19">
    <source>
        <dbReference type="ARBA" id="ARBA00023180"/>
    </source>
</evidence>
<evidence type="ECO:0000256" key="20">
    <source>
        <dbReference type="ARBA" id="ARBA00047899"/>
    </source>
</evidence>
<dbReference type="AlphaFoldDB" id="A0A0D9W2T3"/>
<dbReference type="STRING" id="77586.A0A0D9W2T3"/>
<dbReference type="InterPro" id="IPR032675">
    <property type="entry name" value="LRR_dom_sf"/>
</dbReference>
<dbReference type="SUPFAM" id="SSF56112">
    <property type="entry name" value="Protein kinase-like (PK-like)"/>
    <property type="match status" value="1"/>
</dbReference>
<feature type="domain" description="Protein kinase" evidence="25">
    <location>
        <begin position="710"/>
        <end position="990"/>
    </location>
</feature>
<dbReference type="SUPFAM" id="SSF52058">
    <property type="entry name" value="L domain-like"/>
    <property type="match status" value="1"/>
</dbReference>
<accession>A0A0D9W2T3</accession>
<evidence type="ECO:0000256" key="11">
    <source>
        <dbReference type="ARBA" id="ARBA00022729"/>
    </source>
</evidence>
<dbReference type="FunFam" id="3.80.10.10:FF:000101">
    <property type="entry name" value="LRR receptor-like serine/threonine-protein kinase ERECTA"/>
    <property type="match status" value="1"/>
</dbReference>
<feature type="binding site" evidence="22">
    <location>
        <position position="738"/>
    </location>
    <ligand>
        <name>ATP</name>
        <dbReference type="ChEBI" id="CHEBI:30616"/>
    </ligand>
</feature>
<evidence type="ECO:0000256" key="6">
    <source>
        <dbReference type="ARBA" id="ARBA00022527"/>
    </source>
</evidence>
<dbReference type="SMART" id="SM00369">
    <property type="entry name" value="LRR_TYP"/>
    <property type="match status" value="7"/>
</dbReference>
<dbReference type="GO" id="GO:0005524">
    <property type="term" value="F:ATP binding"/>
    <property type="evidence" value="ECO:0007669"/>
    <property type="project" value="UniProtKB-UniRule"/>
</dbReference>
<dbReference type="eggNOG" id="ENOG502QPYS">
    <property type="taxonomic scope" value="Eukaryota"/>
</dbReference>
<dbReference type="EC" id="2.7.11.1" evidence="4"/>
<keyword evidence="8" id="KW-0433">Leucine-rich repeat</keyword>
<name>A0A0D9W2T3_9ORYZ</name>
<keyword evidence="10 23" id="KW-0812">Transmembrane</keyword>
<dbReference type="GO" id="GO:0005886">
    <property type="term" value="C:plasma membrane"/>
    <property type="evidence" value="ECO:0007669"/>
    <property type="project" value="UniProtKB-SubCell"/>
</dbReference>
<dbReference type="Gramene" id="LPERR04G03230.1">
    <property type="protein sequence ID" value="LPERR04G03230.1"/>
    <property type="gene ID" value="LPERR04G03230"/>
</dbReference>
<keyword evidence="18" id="KW-0675">Receptor</keyword>
<dbReference type="PROSITE" id="PS50011">
    <property type="entry name" value="PROTEIN_KINASE_DOM"/>
    <property type="match status" value="1"/>
</dbReference>
<keyword evidence="5" id="KW-1003">Cell membrane</keyword>
<dbReference type="InterPro" id="IPR011009">
    <property type="entry name" value="Kinase-like_dom_sf"/>
</dbReference>
<keyword evidence="9" id="KW-0808">Transferase</keyword>
<keyword evidence="6" id="KW-0723">Serine/threonine-protein kinase</keyword>
<comment type="similarity">
    <text evidence="3">Belongs to the protein kinase superfamily. Ser/Thr protein kinase family.</text>
</comment>
<dbReference type="FunFam" id="3.30.200.20:FF:000661">
    <property type="entry name" value="Serine-threonine protein kinase plant-type"/>
    <property type="match status" value="1"/>
</dbReference>
<dbReference type="SUPFAM" id="SSF52047">
    <property type="entry name" value="RNI-like"/>
    <property type="match status" value="1"/>
</dbReference>
<evidence type="ECO:0000256" key="8">
    <source>
        <dbReference type="ARBA" id="ARBA00022614"/>
    </source>
</evidence>
<dbReference type="InterPro" id="IPR001611">
    <property type="entry name" value="Leu-rich_rpt"/>
</dbReference>
<evidence type="ECO:0000256" key="3">
    <source>
        <dbReference type="ARBA" id="ARBA00008684"/>
    </source>
</evidence>
<dbReference type="InterPro" id="IPR013210">
    <property type="entry name" value="LRR_N_plant-typ"/>
</dbReference>
<reference evidence="26 27" key="1">
    <citation type="submission" date="2012-08" db="EMBL/GenBank/DDBJ databases">
        <title>Oryza genome evolution.</title>
        <authorList>
            <person name="Wing R.A."/>
        </authorList>
    </citation>
    <scope>NUCLEOTIDE SEQUENCE</scope>
</reference>
<evidence type="ECO:0000256" key="22">
    <source>
        <dbReference type="PROSITE-ProRule" id="PRU10141"/>
    </source>
</evidence>
<keyword evidence="19" id="KW-0325">Glycoprotein</keyword>
<dbReference type="InterPro" id="IPR003591">
    <property type="entry name" value="Leu-rich_rpt_typical-subtyp"/>
</dbReference>